<sequence length="244" mass="27283">MFRNIAKKSLQFIASGLPVAGSRSYMCAIRGRSSVVASGNPDQDRRQLVELAMQVTERRGEEVSRATLASDAGVSRTVVDRHFPEEADLFNAIVELWYEPDIAIMEEVVASDLPIQRKFFEFFARRFVRERARFEADPVTFALYCELGSNRFEDVRGYIDLADHYLSELIAEAQAEGFFPHLKINQALTLINQMVMAYTSPQVMMMIAVRLEEDKLAAIIDTMFAGLSGGDRGAKGVTGLRVAS</sequence>
<keyword evidence="6" id="KW-1185">Reference proteome</keyword>
<gene>
    <name evidence="4" type="ORF">GRI94_05060</name>
    <name evidence="5" type="ORF">GRI94_19150</name>
</gene>
<evidence type="ECO:0000256" key="1">
    <source>
        <dbReference type="ARBA" id="ARBA00023125"/>
    </source>
</evidence>
<evidence type="ECO:0000313" key="4">
    <source>
        <dbReference type="EMBL" id="MXP31193.1"/>
    </source>
</evidence>
<feature type="domain" description="HTH tetR-type" evidence="3">
    <location>
        <begin position="42"/>
        <end position="101"/>
    </location>
</feature>
<dbReference type="EMBL" id="WTYE01000001">
    <property type="protein sequence ID" value="MXP31193.1"/>
    <property type="molecule type" value="Genomic_DNA"/>
</dbReference>
<dbReference type="OrthoDB" id="7408114at2"/>
<evidence type="ECO:0000256" key="2">
    <source>
        <dbReference type="PROSITE-ProRule" id="PRU00335"/>
    </source>
</evidence>
<evidence type="ECO:0000313" key="6">
    <source>
        <dbReference type="Proteomes" id="UP000446786"/>
    </source>
</evidence>
<dbReference type="Proteomes" id="UP000446786">
    <property type="component" value="Unassembled WGS sequence"/>
</dbReference>
<dbReference type="EMBL" id="WTYE01000001">
    <property type="protein sequence ID" value="MXP33953.1"/>
    <property type="molecule type" value="Genomic_DNA"/>
</dbReference>
<dbReference type="InterPro" id="IPR001647">
    <property type="entry name" value="HTH_TetR"/>
</dbReference>
<dbReference type="RefSeq" id="WP_160778656.1">
    <property type="nucleotide sequence ID" value="NZ_BAAAZF010000001.1"/>
</dbReference>
<evidence type="ECO:0000259" key="3">
    <source>
        <dbReference type="PROSITE" id="PS50977"/>
    </source>
</evidence>
<dbReference type="PROSITE" id="PS50977">
    <property type="entry name" value="HTH_TETR_2"/>
    <property type="match status" value="1"/>
</dbReference>
<dbReference type="GO" id="GO:0003677">
    <property type="term" value="F:DNA binding"/>
    <property type="evidence" value="ECO:0007669"/>
    <property type="project" value="UniProtKB-UniRule"/>
</dbReference>
<dbReference type="InterPro" id="IPR009057">
    <property type="entry name" value="Homeodomain-like_sf"/>
</dbReference>
<name>A0A845APS2_9SPHN</name>
<keyword evidence="1 2" id="KW-0238">DNA-binding</keyword>
<dbReference type="SUPFAM" id="SSF46689">
    <property type="entry name" value="Homeodomain-like"/>
    <property type="match status" value="1"/>
</dbReference>
<reference evidence="4 6" key="1">
    <citation type="submission" date="2019-12" db="EMBL/GenBank/DDBJ databases">
        <title>Genomic-based taxomic classification of the family Erythrobacteraceae.</title>
        <authorList>
            <person name="Xu L."/>
        </authorList>
    </citation>
    <scope>NUCLEOTIDE SEQUENCE [LARGE SCALE GENOMIC DNA]</scope>
    <source>
        <strain evidence="4 6">JCM 16677</strain>
    </source>
</reference>
<dbReference type="Pfam" id="PF17935">
    <property type="entry name" value="TetR_C_27"/>
    <property type="match status" value="1"/>
</dbReference>
<feature type="DNA-binding region" description="H-T-H motif" evidence="2">
    <location>
        <begin position="64"/>
        <end position="83"/>
    </location>
</feature>
<evidence type="ECO:0000313" key="5">
    <source>
        <dbReference type="EMBL" id="MXP33953.1"/>
    </source>
</evidence>
<comment type="caution">
    <text evidence="4">The sequence shown here is derived from an EMBL/GenBank/DDBJ whole genome shotgun (WGS) entry which is preliminary data.</text>
</comment>
<proteinExistence type="predicted"/>
<accession>A0A845APS2</accession>
<organism evidence="4 6">
    <name type="scientific">Parerythrobacter jejuensis</name>
    <dbReference type="NCBI Taxonomy" id="795812"/>
    <lineage>
        <taxon>Bacteria</taxon>
        <taxon>Pseudomonadati</taxon>
        <taxon>Pseudomonadota</taxon>
        <taxon>Alphaproteobacteria</taxon>
        <taxon>Sphingomonadales</taxon>
        <taxon>Erythrobacteraceae</taxon>
        <taxon>Parerythrobacter</taxon>
    </lineage>
</organism>
<dbReference type="Gene3D" id="1.10.357.10">
    <property type="entry name" value="Tetracycline Repressor, domain 2"/>
    <property type="match status" value="1"/>
</dbReference>
<protein>
    <recommendedName>
        <fullName evidence="3">HTH tetR-type domain-containing protein</fullName>
    </recommendedName>
</protein>
<dbReference type="AlphaFoldDB" id="A0A845APS2"/>
<dbReference type="InterPro" id="IPR041478">
    <property type="entry name" value="TetR_C_27"/>
</dbReference>